<keyword evidence="2" id="KW-1133">Transmembrane helix</keyword>
<gene>
    <name evidence="4" type="ORF">E1B28_005329</name>
</gene>
<keyword evidence="5" id="KW-1185">Reference proteome</keyword>
<dbReference type="RefSeq" id="XP_043014494.1">
    <property type="nucleotide sequence ID" value="XM_043149886.1"/>
</dbReference>
<keyword evidence="2" id="KW-0472">Membrane</keyword>
<dbReference type="GeneID" id="66074405"/>
<sequence>MISQQVGLVLSFLLFLQTAAFTLTPPSSVYVADQFQVNWTWLTSEPTSVVVVLNDVSKASDCPTDTSKREGSYVILDLVNRAGSLGFYVKNEATYQTCAFSYTPNAVAPVTAVQSLLAKSNTFKSTVFGTTVTVQPTSTATLPPPPNSANVTETASIAGPVLGGVIGGIVFLILVIWLIFFKMRKKYQFIRLPPDDHSGTPSSDPLLMNTVTPTVPDSIGHIHPGVSPFPQSTMSGSTSVTDLSPPTTASLKGRFREKLEGSGSTGASGSAAAPGTNSRSGTPVQALRGQGYGHKSRPSTDTRDGSGTGTGSGHASDAVIMSTPVREGKSRAVLNR</sequence>
<dbReference type="EMBL" id="CM032182">
    <property type="protein sequence ID" value="KAG7098024.1"/>
    <property type="molecule type" value="Genomic_DNA"/>
</dbReference>
<feature type="transmembrane region" description="Helical" evidence="2">
    <location>
        <begin position="157"/>
        <end position="181"/>
    </location>
</feature>
<dbReference type="OrthoDB" id="10265995at2759"/>
<evidence type="ECO:0000313" key="4">
    <source>
        <dbReference type="EMBL" id="KAG7098024.1"/>
    </source>
</evidence>
<evidence type="ECO:0000256" key="1">
    <source>
        <dbReference type="SAM" id="MobiDB-lite"/>
    </source>
</evidence>
<accession>A0A9P8ADW2</accession>
<evidence type="ECO:0000256" key="3">
    <source>
        <dbReference type="SAM" id="SignalP"/>
    </source>
</evidence>
<feature type="compositionally biased region" description="Low complexity" evidence="1">
    <location>
        <begin position="261"/>
        <end position="273"/>
    </location>
</feature>
<feature type="chain" id="PRO_5040501730" evidence="3">
    <location>
        <begin position="21"/>
        <end position="336"/>
    </location>
</feature>
<feature type="region of interest" description="Disordered" evidence="1">
    <location>
        <begin position="214"/>
        <end position="336"/>
    </location>
</feature>
<evidence type="ECO:0000313" key="5">
    <source>
        <dbReference type="Proteomes" id="UP001049176"/>
    </source>
</evidence>
<dbReference type="Proteomes" id="UP001049176">
    <property type="component" value="Chromosome 2"/>
</dbReference>
<name>A0A9P8ADW2_9AGAR</name>
<feature type="compositionally biased region" description="Polar residues" evidence="1">
    <location>
        <begin position="229"/>
        <end position="250"/>
    </location>
</feature>
<proteinExistence type="predicted"/>
<evidence type="ECO:0000256" key="2">
    <source>
        <dbReference type="SAM" id="Phobius"/>
    </source>
</evidence>
<protein>
    <submittedName>
        <fullName evidence="4">Uncharacterized protein</fullName>
    </submittedName>
</protein>
<dbReference type="AlphaFoldDB" id="A0A9P8ADW2"/>
<organism evidence="4 5">
    <name type="scientific">Marasmius oreades</name>
    <name type="common">fairy-ring Marasmius</name>
    <dbReference type="NCBI Taxonomy" id="181124"/>
    <lineage>
        <taxon>Eukaryota</taxon>
        <taxon>Fungi</taxon>
        <taxon>Dikarya</taxon>
        <taxon>Basidiomycota</taxon>
        <taxon>Agaricomycotina</taxon>
        <taxon>Agaricomycetes</taxon>
        <taxon>Agaricomycetidae</taxon>
        <taxon>Agaricales</taxon>
        <taxon>Marasmiineae</taxon>
        <taxon>Marasmiaceae</taxon>
        <taxon>Marasmius</taxon>
    </lineage>
</organism>
<dbReference type="KEGG" id="more:E1B28_005329"/>
<comment type="caution">
    <text evidence="4">The sequence shown here is derived from an EMBL/GenBank/DDBJ whole genome shotgun (WGS) entry which is preliminary data.</text>
</comment>
<keyword evidence="2" id="KW-0812">Transmembrane</keyword>
<reference evidence="4" key="1">
    <citation type="journal article" date="2021" name="Genome Biol. Evol.">
        <title>The assembled and annotated genome of the fairy-ring fungus Marasmius oreades.</title>
        <authorList>
            <person name="Hiltunen M."/>
            <person name="Ament-Velasquez S.L."/>
            <person name="Johannesson H."/>
        </authorList>
    </citation>
    <scope>NUCLEOTIDE SEQUENCE</scope>
    <source>
        <strain evidence="4">03SP1</strain>
    </source>
</reference>
<feature type="signal peptide" evidence="3">
    <location>
        <begin position="1"/>
        <end position="20"/>
    </location>
</feature>
<keyword evidence="3" id="KW-0732">Signal</keyword>